<keyword evidence="2" id="KW-0813">Transport</keyword>
<evidence type="ECO:0000256" key="7">
    <source>
        <dbReference type="ARBA" id="ARBA00038076"/>
    </source>
</evidence>
<dbReference type="InterPro" id="IPR051125">
    <property type="entry name" value="ABC-4/HrtB_transporter"/>
</dbReference>
<sequence length="359" mass="36209">MFVAWRDMGFAKGRFALMGAVVVLITLLVGLLSGLTAGLARENVSAITGLPADRLAFAAPPSGRSASFTDSAVTEEQWRAWARRPGVTDAEPLGIRTLGATAGDRTASVSAFGTEPGSGLAPAPVADGKAVLSEPAAEELGADAGDTVRLGPLEVVVAAVSGDASYSHTPVVWTSLDDWRRVDRSGTAAREQATVIALRGDGGTDWAAGDAALGTEARTVGDALAAIGSHQAENGSLQLMRGFLFAISALVIGAFFTVWTIQRAGDVAVLKALGASTPYLLRDALGQAVLVLVAGTLLGTGLAVGIGALIGGGDVPFVLEPLTVLGPAAVIAVLGVLGAALSVRRITAVDPLTALGSAR</sequence>
<comment type="subcellular location">
    <subcellularLocation>
        <location evidence="1">Cell membrane</location>
        <topology evidence="1">Multi-pass membrane protein</topology>
    </subcellularLocation>
</comment>
<evidence type="ECO:0000259" key="10">
    <source>
        <dbReference type="Pfam" id="PF12704"/>
    </source>
</evidence>
<proteinExistence type="inferred from homology"/>
<dbReference type="RefSeq" id="WP_399621110.1">
    <property type="nucleotide sequence ID" value="NZ_JBITYT010000019.1"/>
</dbReference>
<dbReference type="Proteomes" id="UP001614391">
    <property type="component" value="Unassembled WGS sequence"/>
</dbReference>
<evidence type="ECO:0000313" key="11">
    <source>
        <dbReference type="EMBL" id="MFI9123619.1"/>
    </source>
</evidence>
<evidence type="ECO:0000256" key="4">
    <source>
        <dbReference type="ARBA" id="ARBA00022692"/>
    </source>
</evidence>
<evidence type="ECO:0000256" key="5">
    <source>
        <dbReference type="ARBA" id="ARBA00022989"/>
    </source>
</evidence>
<evidence type="ECO:0000256" key="1">
    <source>
        <dbReference type="ARBA" id="ARBA00004651"/>
    </source>
</evidence>
<dbReference type="Pfam" id="PF12704">
    <property type="entry name" value="MacB_PCD"/>
    <property type="match status" value="1"/>
</dbReference>
<comment type="similarity">
    <text evidence="7">Belongs to the ABC-4 integral membrane protein family.</text>
</comment>
<evidence type="ECO:0000313" key="12">
    <source>
        <dbReference type="Proteomes" id="UP001614391"/>
    </source>
</evidence>
<evidence type="ECO:0000256" key="3">
    <source>
        <dbReference type="ARBA" id="ARBA00022475"/>
    </source>
</evidence>
<name>A0ABW8D4K8_STRBI</name>
<keyword evidence="12" id="KW-1185">Reference proteome</keyword>
<feature type="domain" description="ABC3 transporter permease C-terminal" evidence="9">
    <location>
        <begin position="243"/>
        <end position="349"/>
    </location>
</feature>
<dbReference type="Pfam" id="PF02687">
    <property type="entry name" value="FtsX"/>
    <property type="match status" value="1"/>
</dbReference>
<evidence type="ECO:0000256" key="2">
    <source>
        <dbReference type="ARBA" id="ARBA00022448"/>
    </source>
</evidence>
<evidence type="ECO:0000256" key="8">
    <source>
        <dbReference type="SAM" id="Phobius"/>
    </source>
</evidence>
<feature type="transmembrane region" description="Helical" evidence="8">
    <location>
        <begin position="239"/>
        <end position="261"/>
    </location>
</feature>
<dbReference type="InterPro" id="IPR003838">
    <property type="entry name" value="ABC3_permease_C"/>
</dbReference>
<dbReference type="InterPro" id="IPR025857">
    <property type="entry name" value="MacB_PCD"/>
</dbReference>
<feature type="domain" description="MacB-like periplasmic core" evidence="10">
    <location>
        <begin position="19"/>
        <end position="211"/>
    </location>
</feature>
<organism evidence="11 12">
    <name type="scientific">Streptomyces bikiniensis</name>
    <dbReference type="NCBI Taxonomy" id="1896"/>
    <lineage>
        <taxon>Bacteria</taxon>
        <taxon>Bacillati</taxon>
        <taxon>Actinomycetota</taxon>
        <taxon>Actinomycetes</taxon>
        <taxon>Kitasatosporales</taxon>
        <taxon>Streptomycetaceae</taxon>
        <taxon>Streptomyces</taxon>
    </lineage>
</organism>
<evidence type="ECO:0000256" key="6">
    <source>
        <dbReference type="ARBA" id="ARBA00023136"/>
    </source>
</evidence>
<gene>
    <name evidence="11" type="ORF">ACIGW0_30220</name>
</gene>
<keyword evidence="6 8" id="KW-0472">Membrane</keyword>
<evidence type="ECO:0000259" key="9">
    <source>
        <dbReference type="Pfam" id="PF02687"/>
    </source>
</evidence>
<reference evidence="11 12" key="1">
    <citation type="submission" date="2024-10" db="EMBL/GenBank/DDBJ databases">
        <title>The Natural Products Discovery Center: Release of the First 8490 Sequenced Strains for Exploring Actinobacteria Biosynthetic Diversity.</title>
        <authorList>
            <person name="Kalkreuter E."/>
            <person name="Kautsar S.A."/>
            <person name="Yang D."/>
            <person name="Bader C.D."/>
            <person name="Teijaro C.N."/>
            <person name="Fluegel L."/>
            <person name="Davis C.M."/>
            <person name="Simpson J.R."/>
            <person name="Lauterbach L."/>
            <person name="Steele A.D."/>
            <person name="Gui C."/>
            <person name="Meng S."/>
            <person name="Li G."/>
            <person name="Viehrig K."/>
            <person name="Ye F."/>
            <person name="Su P."/>
            <person name="Kiefer A.F."/>
            <person name="Nichols A."/>
            <person name="Cepeda A.J."/>
            <person name="Yan W."/>
            <person name="Fan B."/>
            <person name="Jiang Y."/>
            <person name="Adhikari A."/>
            <person name="Zheng C.-J."/>
            <person name="Schuster L."/>
            <person name="Cowan T.M."/>
            <person name="Smanski M.J."/>
            <person name="Chevrette M.G."/>
            <person name="De Carvalho L.P.S."/>
            <person name="Shen B."/>
        </authorList>
    </citation>
    <scope>NUCLEOTIDE SEQUENCE [LARGE SCALE GENOMIC DNA]</scope>
    <source>
        <strain evidence="11 12">NPDC053346</strain>
    </source>
</reference>
<comment type="caution">
    <text evidence="11">The sequence shown here is derived from an EMBL/GenBank/DDBJ whole genome shotgun (WGS) entry which is preliminary data.</text>
</comment>
<dbReference type="PANTHER" id="PTHR43738:SF1">
    <property type="entry name" value="HEMIN TRANSPORT SYSTEM PERMEASE PROTEIN HRTB-RELATED"/>
    <property type="match status" value="1"/>
</dbReference>
<keyword evidence="3" id="KW-1003">Cell membrane</keyword>
<accession>A0ABW8D4K8</accession>
<feature type="transmembrane region" description="Helical" evidence="8">
    <location>
        <begin position="288"/>
        <end position="310"/>
    </location>
</feature>
<protein>
    <submittedName>
        <fullName evidence="11">ABC transporter permease</fullName>
    </submittedName>
</protein>
<keyword evidence="4 8" id="KW-0812">Transmembrane</keyword>
<keyword evidence="5 8" id="KW-1133">Transmembrane helix</keyword>
<feature type="transmembrane region" description="Helical" evidence="8">
    <location>
        <begin position="322"/>
        <end position="343"/>
    </location>
</feature>
<dbReference type="EMBL" id="JBITYT010000019">
    <property type="protein sequence ID" value="MFI9123619.1"/>
    <property type="molecule type" value="Genomic_DNA"/>
</dbReference>
<dbReference type="PANTHER" id="PTHR43738">
    <property type="entry name" value="ABC TRANSPORTER, MEMBRANE PROTEIN"/>
    <property type="match status" value="1"/>
</dbReference>